<sequence length="237" mass="27394">MEKSNKIFQRRKATLKKKAGELGALCNSEVCIVCYEPNGEMEVWPEDPTKAHSIIHKYYSRLESCNNNKKREKLNLSDMLEKKMKKLEEQVGNHHHHHHHHHHLDNISVNTNTTNGMGFSIVLPSLWDEELDKFSNDSLMGLSQCLEAKIQKLDEKIELLKGKQRLVSQTQFLKEEHCDCDLPPSLPQQYVSVIKPQEYAASSSHAYSNMLYGDIAQHQSINNFPVHGLEQYWTKMN</sequence>
<evidence type="ECO:0000256" key="5">
    <source>
        <dbReference type="ARBA" id="ARBA00023242"/>
    </source>
</evidence>
<feature type="coiled-coil region" evidence="6">
    <location>
        <begin position="62"/>
        <end position="90"/>
    </location>
</feature>
<comment type="subcellular location">
    <subcellularLocation>
        <location evidence="1">Nucleus</location>
    </subcellularLocation>
</comment>
<keyword evidence="6" id="KW-0175">Coiled coil</keyword>
<keyword evidence="9" id="KW-1185">Reference proteome</keyword>
<dbReference type="InParanoid" id="A0A2P5CS91"/>
<dbReference type="GO" id="GO:0003677">
    <property type="term" value="F:DNA binding"/>
    <property type="evidence" value="ECO:0007669"/>
    <property type="project" value="UniProtKB-KW"/>
</dbReference>
<evidence type="ECO:0000256" key="1">
    <source>
        <dbReference type="ARBA" id="ARBA00004123"/>
    </source>
</evidence>
<evidence type="ECO:0000256" key="4">
    <source>
        <dbReference type="ARBA" id="ARBA00023163"/>
    </source>
</evidence>
<dbReference type="Proteomes" id="UP000237000">
    <property type="component" value="Unassembled WGS sequence"/>
</dbReference>
<comment type="caution">
    <text evidence="8">The sequence shown here is derived from an EMBL/GenBank/DDBJ whole genome shotgun (WGS) entry which is preliminary data.</text>
</comment>
<proteinExistence type="predicted"/>
<organism evidence="8 9">
    <name type="scientific">Trema orientale</name>
    <name type="common">Charcoal tree</name>
    <name type="synonym">Celtis orientalis</name>
    <dbReference type="NCBI Taxonomy" id="63057"/>
    <lineage>
        <taxon>Eukaryota</taxon>
        <taxon>Viridiplantae</taxon>
        <taxon>Streptophyta</taxon>
        <taxon>Embryophyta</taxon>
        <taxon>Tracheophyta</taxon>
        <taxon>Spermatophyta</taxon>
        <taxon>Magnoliopsida</taxon>
        <taxon>eudicotyledons</taxon>
        <taxon>Gunneridae</taxon>
        <taxon>Pentapetalae</taxon>
        <taxon>rosids</taxon>
        <taxon>fabids</taxon>
        <taxon>Rosales</taxon>
        <taxon>Cannabaceae</taxon>
        <taxon>Trema</taxon>
    </lineage>
</organism>
<dbReference type="GO" id="GO:0005634">
    <property type="term" value="C:nucleus"/>
    <property type="evidence" value="ECO:0007669"/>
    <property type="project" value="UniProtKB-SubCell"/>
</dbReference>
<dbReference type="SUPFAM" id="SSF55455">
    <property type="entry name" value="SRF-like"/>
    <property type="match status" value="1"/>
</dbReference>
<gene>
    <name evidence="8" type="primary">TorMADS10</name>
    <name evidence="8" type="ORF">TorRG33x02_274620</name>
</gene>
<feature type="domain" description="MADS-box" evidence="7">
    <location>
        <begin position="8"/>
        <end position="41"/>
    </location>
</feature>
<dbReference type="PROSITE" id="PS50066">
    <property type="entry name" value="MADS_BOX_2"/>
    <property type="match status" value="1"/>
</dbReference>
<keyword evidence="4" id="KW-0804">Transcription</keyword>
<dbReference type="AlphaFoldDB" id="A0A2P5CS91"/>
<keyword evidence="3" id="KW-0238">DNA-binding</keyword>
<protein>
    <submittedName>
        <fullName evidence="8">MADS-box transcription factor</fullName>
    </submittedName>
</protein>
<evidence type="ECO:0000256" key="2">
    <source>
        <dbReference type="ARBA" id="ARBA00023015"/>
    </source>
</evidence>
<reference evidence="9" key="1">
    <citation type="submission" date="2016-06" db="EMBL/GenBank/DDBJ databases">
        <title>Parallel loss of symbiosis genes in relatives of nitrogen-fixing non-legume Parasponia.</title>
        <authorList>
            <person name="Van Velzen R."/>
            <person name="Holmer R."/>
            <person name="Bu F."/>
            <person name="Rutten L."/>
            <person name="Van Zeijl A."/>
            <person name="Liu W."/>
            <person name="Santuari L."/>
            <person name="Cao Q."/>
            <person name="Sharma T."/>
            <person name="Shen D."/>
            <person name="Roswanjaya Y."/>
            <person name="Wardhani T."/>
            <person name="Kalhor M.S."/>
            <person name="Jansen J."/>
            <person name="Van den Hoogen J."/>
            <person name="Gungor B."/>
            <person name="Hartog M."/>
            <person name="Hontelez J."/>
            <person name="Verver J."/>
            <person name="Yang W.-C."/>
            <person name="Schijlen E."/>
            <person name="Repin R."/>
            <person name="Schilthuizen M."/>
            <person name="Schranz E."/>
            <person name="Heidstra R."/>
            <person name="Miyata K."/>
            <person name="Fedorova E."/>
            <person name="Kohlen W."/>
            <person name="Bisseling T."/>
            <person name="Smit S."/>
            <person name="Geurts R."/>
        </authorList>
    </citation>
    <scope>NUCLEOTIDE SEQUENCE [LARGE SCALE GENOMIC DNA]</scope>
    <source>
        <strain evidence="9">cv. RG33-2</strain>
    </source>
</reference>
<dbReference type="Gene3D" id="3.40.1810.10">
    <property type="entry name" value="Transcription factor, MADS-box"/>
    <property type="match status" value="1"/>
</dbReference>
<dbReference type="GO" id="GO:0046983">
    <property type="term" value="F:protein dimerization activity"/>
    <property type="evidence" value="ECO:0007669"/>
    <property type="project" value="InterPro"/>
</dbReference>
<name>A0A2P5CS91_TREOI</name>
<keyword evidence="2" id="KW-0805">Transcription regulation</keyword>
<accession>A0A2P5CS91</accession>
<dbReference type="InterPro" id="IPR002100">
    <property type="entry name" value="TF_MADSbox"/>
</dbReference>
<keyword evidence="5" id="KW-0539">Nucleus</keyword>
<dbReference type="OrthoDB" id="601557at2759"/>
<dbReference type="FunCoup" id="A0A2P5CS91">
    <property type="interactions" value="23"/>
</dbReference>
<evidence type="ECO:0000313" key="8">
    <source>
        <dbReference type="EMBL" id="PON63907.1"/>
    </source>
</evidence>
<evidence type="ECO:0000256" key="3">
    <source>
        <dbReference type="ARBA" id="ARBA00023125"/>
    </source>
</evidence>
<evidence type="ECO:0000256" key="6">
    <source>
        <dbReference type="SAM" id="Coils"/>
    </source>
</evidence>
<dbReference type="InterPro" id="IPR036879">
    <property type="entry name" value="TF_MADSbox_sf"/>
</dbReference>
<dbReference type="Pfam" id="PF00319">
    <property type="entry name" value="SRF-TF"/>
    <property type="match status" value="1"/>
</dbReference>
<evidence type="ECO:0000259" key="7">
    <source>
        <dbReference type="PROSITE" id="PS50066"/>
    </source>
</evidence>
<dbReference type="EMBL" id="JXTC01000332">
    <property type="protein sequence ID" value="PON63907.1"/>
    <property type="molecule type" value="Genomic_DNA"/>
</dbReference>
<evidence type="ECO:0000313" key="9">
    <source>
        <dbReference type="Proteomes" id="UP000237000"/>
    </source>
</evidence>